<evidence type="ECO:0000256" key="1">
    <source>
        <dbReference type="ARBA" id="ARBA00004651"/>
    </source>
</evidence>
<name>A0A3N0EBZ5_9ACTN</name>
<comment type="similarity">
    <text evidence="2 8">Belongs to the 4-toluene sulfonate uptake permease (TSUP) (TC 2.A.102) family.</text>
</comment>
<dbReference type="Pfam" id="PF01925">
    <property type="entry name" value="TauE"/>
    <property type="match status" value="1"/>
</dbReference>
<feature type="transmembrane region" description="Helical" evidence="8">
    <location>
        <begin position="137"/>
        <end position="154"/>
    </location>
</feature>
<evidence type="ECO:0000256" key="8">
    <source>
        <dbReference type="RuleBase" id="RU363041"/>
    </source>
</evidence>
<evidence type="ECO:0000256" key="6">
    <source>
        <dbReference type="ARBA" id="ARBA00022989"/>
    </source>
</evidence>
<accession>A0A3N0EBZ5</accession>
<dbReference type="PANTHER" id="PTHR30269">
    <property type="entry name" value="TRANSMEMBRANE PROTEIN YFCA"/>
    <property type="match status" value="1"/>
</dbReference>
<dbReference type="InterPro" id="IPR052017">
    <property type="entry name" value="TSUP"/>
</dbReference>
<dbReference type="AlphaFoldDB" id="A0A3N0EBZ5"/>
<feature type="transmembrane region" description="Helical" evidence="8">
    <location>
        <begin position="233"/>
        <end position="251"/>
    </location>
</feature>
<keyword evidence="3" id="KW-0813">Transport</keyword>
<dbReference type="OrthoDB" id="554695at2"/>
<sequence>MDTDIVIALLGVAAAAGWLDAVVGGGGLVLLPALLAAAPSAPVATLLGTNKLSSIFGLTSAAASYARKVTMDRRVLLATVALALAGSALGAGLAGALSNEALRPLVMLVLLLALVVVVLYPGMGATPDPGLRTPRRVTTAVVVAGVGLSLYDGLAGPGTGVFLVLVFTTIIGLDFVRASASAKVVNVATNLGALTVFALNGHVMWGLGVGLAACSVLGAHLGARTAIRRGAGFVRLILVVVVLALFTKLGYDQFLA</sequence>
<keyword evidence="7 8" id="KW-0472">Membrane</keyword>
<dbReference type="InterPro" id="IPR002781">
    <property type="entry name" value="TM_pro_TauE-like"/>
</dbReference>
<evidence type="ECO:0000313" key="9">
    <source>
        <dbReference type="EMBL" id="RNL85338.1"/>
    </source>
</evidence>
<evidence type="ECO:0000256" key="7">
    <source>
        <dbReference type="ARBA" id="ARBA00023136"/>
    </source>
</evidence>
<dbReference type="RefSeq" id="WP_123200994.1">
    <property type="nucleotide sequence ID" value="NZ_RJMB01000007.1"/>
</dbReference>
<protein>
    <recommendedName>
        <fullName evidence="8">Probable membrane transporter protein</fullName>
    </recommendedName>
</protein>
<evidence type="ECO:0000313" key="10">
    <source>
        <dbReference type="Proteomes" id="UP000269198"/>
    </source>
</evidence>
<gene>
    <name evidence="9" type="ORF">EFW17_09750</name>
</gene>
<evidence type="ECO:0000256" key="2">
    <source>
        <dbReference type="ARBA" id="ARBA00009142"/>
    </source>
</evidence>
<evidence type="ECO:0000256" key="3">
    <source>
        <dbReference type="ARBA" id="ARBA00022448"/>
    </source>
</evidence>
<evidence type="ECO:0000256" key="5">
    <source>
        <dbReference type="ARBA" id="ARBA00022692"/>
    </source>
</evidence>
<evidence type="ECO:0000256" key="4">
    <source>
        <dbReference type="ARBA" id="ARBA00022475"/>
    </source>
</evidence>
<feature type="transmembrane region" description="Helical" evidence="8">
    <location>
        <begin position="75"/>
        <end position="98"/>
    </location>
</feature>
<reference evidence="9 10" key="1">
    <citation type="submission" date="2018-11" db="EMBL/GenBank/DDBJ databases">
        <title>The genome draft of YIM 96095.</title>
        <authorList>
            <person name="Tang S.-K."/>
            <person name="Chunyu W.-X."/>
            <person name="Feng Y.-Z."/>
        </authorList>
    </citation>
    <scope>NUCLEOTIDE SEQUENCE [LARGE SCALE GENOMIC DNA]</scope>
    <source>
        <strain evidence="9 10">YIM 96095</strain>
    </source>
</reference>
<keyword evidence="10" id="KW-1185">Reference proteome</keyword>
<comment type="subcellular location">
    <subcellularLocation>
        <location evidence="1 8">Cell membrane</location>
        <topology evidence="1 8">Multi-pass membrane protein</topology>
    </subcellularLocation>
</comment>
<keyword evidence="4 8" id="KW-1003">Cell membrane</keyword>
<organism evidence="9 10">
    <name type="scientific">Halostreptopolyspora alba</name>
    <dbReference type="NCBI Taxonomy" id="2487137"/>
    <lineage>
        <taxon>Bacteria</taxon>
        <taxon>Bacillati</taxon>
        <taxon>Actinomycetota</taxon>
        <taxon>Actinomycetes</taxon>
        <taxon>Streptosporangiales</taxon>
        <taxon>Nocardiopsidaceae</taxon>
        <taxon>Halostreptopolyspora</taxon>
    </lineage>
</organism>
<dbReference type="PANTHER" id="PTHR30269:SF0">
    <property type="entry name" value="MEMBRANE TRANSPORTER PROTEIN YFCA-RELATED"/>
    <property type="match status" value="1"/>
</dbReference>
<proteinExistence type="inferred from homology"/>
<dbReference type="EMBL" id="RJMB01000007">
    <property type="protein sequence ID" value="RNL85338.1"/>
    <property type="molecule type" value="Genomic_DNA"/>
</dbReference>
<feature type="transmembrane region" description="Helical" evidence="8">
    <location>
        <begin position="105"/>
        <end position="125"/>
    </location>
</feature>
<dbReference type="Proteomes" id="UP000269198">
    <property type="component" value="Unassembled WGS sequence"/>
</dbReference>
<comment type="caution">
    <text evidence="9">The sequence shown here is derived from an EMBL/GenBank/DDBJ whole genome shotgun (WGS) entry which is preliminary data.</text>
</comment>
<dbReference type="GO" id="GO:0005886">
    <property type="term" value="C:plasma membrane"/>
    <property type="evidence" value="ECO:0007669"/>
    <property type="project" value="UniProtKB-SubCell"/>
</dbReference>
<keyword evidence="6 8" id="KW-1133">Transmembrane helix</keyword>
<feature type="transmembrane region" description="Helical" evidence="8">
    <location>
        <begin position="202"/>
        <end position="221"/>
    </location>
</feature>
<keyword evidence="5 8" id="KW-0812">Transmembrane</keyword>